<protein>
    <submittedName>
        <fullName evidence="1">Uncharacterized protein</fullName>
    </submittedName>
</protein>
<accession>A0A1W1UJE9</accession>
<name>A0A1W1UJE9_9DEIO</name>
<proteinExistence type="predicted"/>
<reference evidence="1 2" key="1">
    <citation type="submission" date="2017-04" db="EMBL/GenBank/DDBJ databases">
        <authorList>
            <person name="Afonso C.L."/>
            <person name="Miller P.J."/>
            <person name="Scott M.A."/>
            <person name="Spackman E."/>
            <person name="Goraichik I."/>
            <person name="Dimitrov K.M."/>
            <person name="Suarez D.L."/>
            <person name="Swayne D.E."/>
        </authorList>
    </citation>
    <scope>NUCLEOTIDE SEQUENCE [LARGE SCALE GENOMIC DNA]</scope>
    <source>
        <strain evidence="1 2">KR-140</strain>
    </source>
</reference>
<dbReference type="AlphaFoldDB" id="A0A1W1UJE9"/>
<dbReference type="STRING" id="695939.SAMN00790413_04505"/>
<evidence type="ECO:0000313" key="1">
    <source>
        <dbReference type="EMBL" id="SMB81226.1"/>
    </source>
</evidence>
<sequence>MAEAVQAGQEKVGAEDGRDLKAQYRLAEEKLFLREALPSVSLLYKGRFLGMTRLHRHTRY</sequence>
<keyword evidence="2" id="KW-1185">Reference proteome</keyword>
<evidence type="ECO:0000313" key="2">
    <source>
        <dbReference type="Proteomes" id="UP000192582"/>
    </source>
</evidence>
<dbReference type="EMBL" id="FWWU01000005">
    <property type="protein sequence ID" value="SMB81226.1"/>
    <property type="molecule type" value="Genomic_DNA"/>
</dbReference>
<gene>
    <name evidence="1" type="ORF">SAMN00790413_04505</name>
</gene>
<organism evidence="1 2">
    <name type="scientific">Deinococcus hopiensis KR-140</name>
    <dbReference type="NCBI Taxonomy" id="695939"/>
    <lineage>
        <taxon>Bacteria</taxon>
        <taxon>Thermotogati</taxon>
        <taxon>Deinococcota</taxon>
        <taxon>Deinococci</taxon>
        <taxon>Deinococcales</taxon>
        <taxon>Deinococcaceae</taxon>
        <taxon>Deinococcus</taxon>
    </lineage>
</organism>
<dbReference type="Proteomes" id="UP000192582">
    <property type="component" value="Unassembled WGS sequence"/>
</dbReference>